<dbReference type="Proteomes" id="UP000218231">
    <property type="component" value="Unassembled WGS sequence"/>
</dbReference>
<evidence type="ECO:0000256" key="2">
    <source>
        <dbReference type="ARBA" id="ARBA00013090"/>
    </source>
</evidence>
<dbReference type="Pfam" id="PF01177">
    <property type="entry name" value="Asp_Glu_race"/>
    <property type="match status" value="1"/>
</dbReference>
<dbReference type="GO" id="GO:0008881">
    <property type="term" value="F:glutamate racemase activity"/>
    <property type="evidence" value="ECO:0007669"/>
    <property type="project" value="UniProtKB-EC"/>
</dbReference>
<proteinExistence type="inferred from homology"/>
<evidence type="ECO:0000256" key="4">
    <source>
        <dbReference type="ARBA" id="ARBA00022984"/>
    </source>
</evidence>
<dbReference type="PROSITE" id="PS00923">
    <property type="entry name" value="ASP_GLU_RACEMASE_1"/>
    <property type="match status" value="1"/>
</dbReference>
<keyword evidence="3" id="KW-0133">Cell shape</keyword>
<dbReference type="InterPro" id="IPR015942">
    <property type="entry name" value="Asp/Glu/hydantoin_racemase"/>
</dbReference>
<dbReference type="PANTHER" id="PTHR21198">
    <property type="entry name" value="GLUTAMATE RACEMASE"/>
    <property type="match status" value="1"/>
</dbReference>
<dbReference type="GO" id="GO:0008360">
    <property type="term" value="P:regulation of cell shape"/>
    <property type="evidence" value="ECO:0007669"/>
    <property type="project" value="UniProtKB-KW"/>
</dbReference>
<dbReference type="OrthoDB" id="408517at2759"/>
<organism evidence="7 8">
    <name type="scientific">Diploscapter pachys</name>
    <dbReference type="NCBI Taxonomy" id="2018661"/>
    <lineage>
        <taxon>Eukaryota</taxon>
        <taxon>Metazoa</taxon>
        <taxon>Ecdysozoa</taxon>
        <taxon>Nematoda</taxon>
        <taxon>Chromadorea</taxon>
        <taxon>Rhabditida</taxon>
        <taxon>Rhabditina</taxon>
        <taxon>Rhabditomorpha</taxon>
        <taxon>Rhabditoidea</taxon>
        <taxon>Rhabditidae</taxon>
        <taxon>Diploscapter</taxon>
    </lineage>
</organism>
<reference evidence="7 8" key="1">
    <citation type="journal article" date="2017" name="Curr. Biol.">
        <title>Genome architecture and evolution of a unichromosomal asexual nematode.</title>
        <authorList>
            <person name="Fradin H."/>
            <person name="Zegar C."/>
            <person name="Gutwein M."/>
            <person name="Lucas J."/>
            <person name="Kovtun M."/>
            <person name="Corcoran D."/>
            <person name="Baugh L.R."/>
            <person name="Kiontke K."/>
            <person name="Gunsalus K."/>
            <person name="Fitch D.H."/>
            <person name="Piano F."/>
        </authorList>
    </citation>
    <scope>NUCLEOTIDE SEQUENCE [LARGE SCALE GENOMIC DNA]</scope>
    <source>
        <strain evidence="7">PF1309</strain>
    </source>
</reference>
<comment type="caution">
    <text evidence="7">The sequence shown here is derived from an EMBL/GenBank/DDBJ whole genome shotgun (WGS) entry which is preliminary data.</text>
</comment>
<dbReference type="InterPro" id="IPR001920">
    <property type="entry name" value="Asp/Glu_race"/>
</dbReference>
<dbReference type="InterPro" id="IPR018187">
    <property type="entry name" value="Asp/Glu_racemase_AS_1"/>
</dbReference>
<comment type="catalytic activity">
    <reaction evidence="1">
        <text>L-glutamate = D-glutamate</text>
        <dbReference type="Rhea" id="RHEA:12813"/>
        <dbReference type="ChEBI" id="CHEBI:29985"/>
        <dbReference type="ChEBI" id="CHEBI:29986"/>
        <dbReference type="EC" id="5.1.1.3"/>
    </reaction>
</comment>
<name>A0A2A2KC61_9BILA</name>
<dbReference type="SUPFAM" id="SSF53681">
    <property type="entry name" value="Aspartate/glutamate racemase"/>
    <property type="match status" value="2"/>
</dbReference>
<evidence type="ECO:0000256" key="1">
    <source>
        <dbReference type="ARBA" id="ARBA00001602"/>
    </source>
</evidence>
<dbReference type="GO" id="GO:0071555">
    <property type="term" value="P:cell wall organization"/>
    <property type="evidence" value="ECO:0007669"/>
    <property type="project" value="UniProtKB-KW"/>
</dbReference>
<evidence type="ECO:0000256" key="3">
    <source>
        <dbReference type="ARBA" id="ARBA00022960"/>
    </source>
</evidence>
<dbReference type="EC" id="5.1.1.3" evidence="2"/>
<evidence type="ECO:0000256" key="5">
    <source>
        <dbReference type="ARBA" id="ARBA00023235"/>
    </source>
</evidence>
<dbReference type="HAMAP" id="MF_00258">
    <property type="entry name" value="Glu_racemase"/>
    <property type="match status" value="1"/>
</dbReference>
<evidence type="ECO:0000313" key="7">
    <source>
        <dbReference type="EMBL" id="PAV71507.1"/>
    </source>
</evidence>
<keyword evidence="4" id="KW-0573">Peptidoglycan synthesis</keyword>
<dbReference type="PANTHER" id="PTHR21198:SF2">
    <property type="entry name" value="GLUTAMATE RACEMASE"/>
    <property type="match status" value="1"/>
</dbReference>
<dbReference type="InterPro" id="IPR004391">
    <property type="entry name" value="Glu_race"/>
</dbReference>
<dbReference type="Gene3D" id="3.40.50.1860">
    <property type="match status" value="2"/>
</dbReference>
<sequence>MAERLAPIGVMDSGVGGLSVLAEIQRLLPSESLLYVADSGHVPYGEKSPVYIRRRLRHIAEFFREQGAKAMVLACNTATVAAVADLRELYPDWPLFAALLDRFANDVQVITQPCPGLVERIEAGDLVSEQLRQLLSGYVKPLLAAGCDTLILGCTHYPFLRPMLAEMVPADVAIIDTGAAVARQLQRLLGARELLSDGPAQATAFWSSSEPGSLEQHQLGLALLQARQQLLRSTLRRPGFRYSLCRGHRAFQQLRRHDGQIDTQRLQGGALLIQPGRQAVAASERLVRLEQLQGRIAAEDGHDLRLLAFGQQGQRRGQALRIRLGSKLMAGVLQGAGKAQQACAVTLAQGMEFLAILATGGHRVSLCEQLFHQGQAESVAGSCNPESTCHGLCP</sequence>
<gene>
    <name evidence="7" type="ORF">WR25_16094</name>
</gene>
<accession>A0A2A2KC61</accession>
<keyword evidence="6" id="KW-0961">Cell wall biogenesis/degradation</keyword>
<dbReference type="PROSITE" id="PS00924">
    <property type="entry name" value="ASP_GLU_RACEMASE_2"/>
    <property type="match status" value="1"/>
</dbReference>
<dbReference type="AlphaFoldDB" id="A0A2A2KC61"/>
<evidence type="ECO:0000313" key="8">
    <source>
        <dbReference type="Proteomes" id="UP000218231"/>
    </source>
</evidence>
<protein>
    <recommendedName>
        <fullName evidence="2">glutamate racemase</fullName>
        <ecNumber evidence="2">5.1.1.3</ecNumber>
    </recommendedName>
</protein>
<evidence type="ECO:0000256" key="6">
    <source>
        <dbReference type="ARBA" id="ARBA00023316"/>
    </source>
</evidence>
<dbReference type="InterPro" id="IPR033134">
    <property type="entry name" value="Asp/Glu_racemase_AS_2"/>
</dbReference>
<keyword evidence="5" id="KW-0413">Isomerase</keyword>
<keyword evidence="8" id="KW-1185">Reference proteome</keyword>
<dbReference type="EMBL" id="LIAE01009012">
    <property type="protein sequence ID" value="PAV71507.1"/>
    <property type="molecule type" value="Genomic_DNA"/>
</dbReference>